<gene>
    <name evidence="6" type="ORF">PMAYCL1PPCAC_09617</name>
</gene>
<organism evidence="6 7">
    <name type="scientific">Pristionchus mayeri</name>
    <dbReference type="NCBI Taxonomy" id="1317129"/>
    <lineage>
        <taxon>Eukaryota</taxon>
        <taxon>Metazoa</taxon>
        <taxon>Ecdysozoa</taxon>
        <taxon>Nematoda</taxon>
        <taxon>Chromadorea</taxon>
        <taxon>Rhabditida</taxon>
        <taxon>Rhabditina</taxon>
        <taxon>Diplogasteromorpha</taxon>
        <taxon>Diplogasteroidea</taxon>
        <taxon>Neodiplogasteridae</taxon>
        <taxon>Pristionchus</taxon>
    </lineage>
</organism>
<feature type="non-terminal residue" evidence="6">
    <location>
        <position position="1"/>
    </location>
</feature>
<dbReference type="GO" id="GO:0005524">
    <property type="term" value="F:ATP binding"/>
    <property type="evidence" value="ECO:0007669"/>
    <property type="project" value="UniProtKB-KW"/>
</dbReference>
<dbReference type="Pfam" id="PF00069">
    <property type="entry name" value="Pkinase"/>
    <property type="match status" value="1"/>
</dbReference>
<dbReference type="AlphaFoldDB" id="A0AAN5CDF1"/>
<dbReference type="InterPro" id="IPR050339">
    <property type="entry name" value="CC_SR_Kinase"/>
</dbReference>
<sequence length="109" mass="12265">NFPDTPINGQEIARTGTVIGTPMYMAPEQSGFVYTSKVDIFSLGLILIHLFAEISHDNVFEIFMHYKKGLPTTILKNTSDVDEFVSWLTNVDPSKRPTCEQILSHTFLS</sequence>
<dbReference type="PANTHER" id="PTHR11042:SF91">
    <property type="entry name" value="EUKARYOTIC TRANSLATION INITIATION FACTOR 2-ALPHA KINASE"/>
    <property type="match status" value="1"/>
</dbReference>
<keyword evidence="3" id="KW-0418">Kinase</keyword>
<dbReference type="GO" id="GO:0005737">
    <property type="term" value="C:cytoplasm"/>
    <property type="evidence" value="ECO:0007669"/>
    <property type="project" value="TreeGrafter"/>
</dbReference>
<dbReference type="PANTHER" id="PTHR11042">
    <property type="entry name" value="EUKARYOTIC TRANSLATION INITIATION FACTOR 2-ALPHA KINASE EIF2-ALPHA KINASE -RELATED"/>
    <property type="match status" value="1"/>
</dbReference>
<protein>
    <recommendedName>
        <fullName evidence="5">Protein kinase domain-containing protein</fullName>
    </recommendedName>
</protein>
<evidence type="ECO:0000259" key="5">
    <source>
        <dbReference type="PROSITE" id="PS50011"/>
    </source>
</evidence>
<evidence type="ECO:0000313" key="7">
    <source>
        <dbReference type="Proteomes" id="UP001328107"/>
    </source>
</evidence>
<dbReference type="Proteomes" id="UP001328107">
    <property type="component" value="Unassembled WGS sequence"/>
</dbReference>
<accession>A0AAN5CDF1</accession>
<dbReference type="GO" id="GO:0004694">
    <property type="term" value="F:eukaryotic translation initiation factor 2alpha kinase activity"/>
    <property type="evidence" value="ECO:0007669"/>
    <property type="project" value="TreeGrafter"/>
</dbReference>
<dbReference type="PROSITE" id="PS50011">
    <property type="entry name" value="PROTEIN_KINASE_DOM"/>
    <property type="match status" value="1"/>
</dbReference>
<feature type="domain" description="Protein kinase" evidence="5">
    <location>
        <begin position="1"/>
        <end position="108"/>
    </location>
</feature>
<evidence type="ECO:0000256" key="2">
    <source>
        <dbReference type="ARBA" id="ARBA00022741"/>
    </source>
</evidence>
<dbReference type="GO" id="GO:0005634">
    <property type="term" value="C:nucleus"/>
    <property type="evidence" value="ECO:0007669"/>
    <property type="project" value="TreeGrafter"/>
</dbReference>
<evidence type="ECO:0000256" key="3">
    <source>
        <dbReference type="ARBA" id="ARBA00022777"/>
    </source>
</evidence>
<reference evidence="7" key="1">
    <citation type="submission" date="2022-10" db="EMBL/GenBank/DDBJ databases">
        <title>Genome assembly of Pristionchus species.</title>
        <authorList>
            <person name="Yoshida K."/>
            <person name="Sommer R.J."/>
        </authorList>
    </citation>
    <scope>NUCLEOTIDE SEQUENCE [LARGE SCALE GENOMIC DNA]</scope>
    <source>
        <strain evidence="7">RS5460</strain>
    </source>
</reference>
<dbReference type="Gene3D" id="1.10.510.10">
    <property type="entry name" value="Transferase(Phosphotransferase) domain 1"/>
    <property type="match status" value="1"/>
</dbReference>
<proteinExistence type="predicted"/>
<keyword evidence="1" id="KW-0808">Transferase</keyword>
<evidence type="ECO:0000313" key="6">
    <source>
        <dbReference type="EMBL" id="GMR39422.1"/>
    </source>
</evidence>
<evidence type="ECO:0000256" key="4">
    <source>
        <dbReference type="ARBA" id="ARBA00022840"/>
    </source>
</evidence>
<dbReference type="SUPFAM" id="SSF56112">
    <property type="entry name" value="Protein kinase-like (PK-like)"/>
    <property type="match status" value="1"/>
</dbReference>
<dbReference type="EMBL" id="BTRK01000002">
    <property type="protein sequence ID" value="GMR39422.1"/>
    <property type="molecule type" value="Genomic_DNA"/>
</dbReference>
<dbReference type="InterPro" id="IPR000719">
    <property type="entry name" value="Prot_kinase_dom"/>
</dbReference>
<dbReference type="InterPro" id="IPR011009">
    <property type="entry name" value="Kinase-like_dom_sf"/>
</dbReference>
<name>A0AAN5CDF1_9BILA</name>
<evidence type="ECO:0000256" key="1">
    <source>
        <dbReference type="ARBA" id="ARBA00022679"/>
    </source>
</evidence>
<comment type="caution">
    <text evidence="6">The sequence shown here is derived from an EMBL/GenBank/DDBJ whole genome shotgun (WGS) entry which is preliminary data.</text>
</comment>
<keyword evidence="7" id="KW-1185">Reference proteome</keyword>
<keyword evidence="2" id="KW-0547">Nucleotide-binding</keyword>
<keyword evidence="4" id="KW-0067">ATP-binding</keyword>